<evidence type="ECO:0000313" key="15">
    <source>
        <dbReference type="EMBL" id="EDM74959.1"/>
    </source>
</evidence>
<evidence type="ECO:0000256" key="5">
    <source>
        <dbReference type="ARBA" id="ARBA00022741"/>
    </source>
</evidence>
<dbReference type="InterPro" id="IPR003594">
    <property type="entry name" value="HATPase_dom"/>
</dbReference>
<keyword evidence="5" id="KW-0547">Nucleotide-binding</keyword>
<evidence type="ECO:0000259" key="12">
    <source>
        <dbReference type="PROSITE" id="PS50110"/>
    </source>
</evidence>
<keyword evidence="8" id="KW-0902">Two-component regulatory system</keyword>
<dbReference type="Pfam" id="PF02518">
    <property type="entry name" value="HATPase_c"/>
    <property type="match status" value="1"/>
</dbReference>
<dbReference type="SUPFAM" id="SSF52172">
    <property type="entry name" value="CheY-like"/>
    <property type="match status" value="1"/>
</dbReference>
<dbReference type="Gene3D" id="3.30.450.20">
    <property type="entry name" value="PAS domain"/>
    <property type="match status" value="2"/>
</dbReference>
<evidence type="ECO:0000259" key="11">
    <source>
        <dbReference type="PROSITE" id="PS50109"/>
    </source>
</evidence>
<dbReference type="PANTHER" id="PTHR43065">
    <property type="entry name" value="SENSOR HISTIDINE KINASE"/>
    <property type="match status" value="1"/>
</dbReference>
<dbReference type="InterPro" id="IPR003661">
    <property type="entry name" value="HisK_dim/P_dom"/>
</dbReference>
<dbReference type="InterPro" id="IPR001789">
    <property type="entry name" value="Sig_transdc_resp-reg_receiver"/>
</dbReference>
<evidence type="ECO:0000256" key="2">
    <source>
        <dbReference type="ARBA" id="ARBA00012438"/>
    </source>
</evidence>
<evidence type="ECO:0000256" key="8">
    <source>
        <dbReference type="ARBA" id="ARBA00023012"/>
    </source>
</evidence>
<dbReference type="Pfam" id="PF00989">
    <property type="entry name" value="PAS"/>
    <property type="match status" value="1"/>
</dbReference>
<dbReference type="InterPro" id="IPR004358">
    <property type="entry name" value="Sig_transdc_His_kin-like_C"/>
</dbReference>
<dbReference type="SUPFAM" id="SSF47384">
    <property type="entry name" value="Homodimeric domain of signal transducing histidine kinase"/>
    <property type="match status" value="1"/>
</dbReference>
<sequence length="686" mass="75065">MQRELDELSAELTRLREAQLGSFQALDVEGPTVELTPDHVTQILDSSPVGVGIARTSDTLVLYQNERCAAIFGTEVNERRYAKDSWVDPAERQEFVGAYIRGEPIPNYPARMRRKDGVFFWCLLTFEPIRVGGHDCILFWVYDITPLRKALEELERAKDELELRVAERTEELANSEAQLRALLESLADGVLVCDASGLAIQWNAAAEGMFVGRPKVDATLQELFGATLGTQLSELAFQAILQNRPQRHGDAEVDGGGAEALILDVVVSPTQAGTADKRAVFVLRDVTEQRRLEVQVQHAARMDSLGQLSGGIAHDFNNMLNGIIGATELLELDLEPEGEVAENLALILDTAEQAAELTRKLLAFSRTNQRSSAILDVHEVVRGTVALLRHSVDKRVEITLDFDEGALSIQGDRAQVQNALLNLGINANQAMPEGGTLEIATRQVVVDASVCASLPFDIEPGEYVELRVRDSGIGMDEALQARIFEPFFTTKEVGRGTGLGLSMVYATVESHGGAIMVTSEVGVHTTFRLLFPLNRGAAHVVDEQREAHVPKGMRVLIADDEHGVRRTLRGFFRSHQCEVFEASNGAEALAILDREGASLDLVVLDTVMPKLSGADALRALRTAWPDMPVLMISGYLRDVALHDLQDLGIGAFLSKPFRLRQLAMAVEAALTNPSPTPRLQQPTPAP</sequence>
<dbReference type="GO" id="GO:0006355">
    <property type="term" value="P:regulation of DNA-templated transcription"/>
    <property type="evidence" value="ECO:0007669"/>
    <property type="project" value="InterPro"/>
</dbReference>
<dbReference type="EC" id="2.7.13.3" evidence="2"/>
<dbReference type="STRING" id="391625.PPSIR1_30554"/>
<dbReference type="SMART" id="SM00086">
    <property type="entry name" value="PAC"/>
    <property type="match status" value="1"/>
</dbReference>
<dbReference type="PROSITE" id="PS50113">
    <property type="entry name" value="PAC"/>
    <property type="match status" value="1"/>
</dbReference>
<dbReference type="Gene3D" id="3.40.50.2300">
    <property type="match status" value="1"/>
</dbReference>
<dbReference type="InterPro" id="IPR035965">
    <property type="entry name" value="PAS-like_dom_sf"/>
</dbReference>
<dbReference type="CDD" id="cd00082">
    <property type="entry name" value="HisKA"/>
    <property type="match status" value="1"/>
</dbReference>
<dbReference type="PROSITE" id="PS50112">
    <property type="entry name" value="PAS"/>
    <property type="match status" value="1"/>
</dbReference>
<dbReference type="eggNOG" id="COG3852">
    <property type="taxonomic scope" value="Bacteria"/>
</dbReference>
<dbReference type="SUPFAM" id="SSF55785">
    <property type="entry name" value="PYP-like sensor domain (PAS domain)"/>
    <property type="match status" value="2"/>
</dbReference>
<feature type="coiled-coil region" evidence="10">
    <location>
        <begin position="144"/>
        <end position="185"/>
    </location>
</feature>
<reference evidence="15 16" key="1">
    <citation type="submission" date="2007-06" db="EMBL/GenBank/DDBJ databases">
        <authorList>
            <person name="Shimkets L."/>
            <person name="Ferriera S."/>
            <person name="Johnson J."/>
            <person name="Kravitz S."/>
            <person name="Beeson K."/>
            <person name="Sutton G."/>
            <person name="Rogers Y.-H."/>
            <person name="Friedman R."/>
            <person name="Frazier M."/>
            <person name="Venter J.C."/>
        </authorList>
    </citation>
    <scope>NUCLEOTIDE SEQUENCE [LARGE SCALE GENOMIC DNA]</scope>
    <source>
        <strain evidence="15 16">SIR-1</strain>
    </source>
</reference>
<dbReference type="InterPro" id="IPR000700">
    <property type="entry name" value="PAS-assoc_C"/>
</dbReference>
<feature type="domain" description="Response regulatory" evidence="12">
    <location>
        <begin position="554"/>
        <end position="670"/>
    </location>
</feature>
<evidence type="ECO:0000259" key="14">
    <source>
        <dbReference type="PROSITE" id="PS50113"/>
    </source>
</evidence>
<dbReference type="EMBL" id="ABCS01000109">
    <property type="protein sequence ID" value="EDM74959.1"/>
    <property type="molecule type" value="Genomic_DNA"/>
</dbReference>
<name>A6GGQ9_9BACT</name>
<dbReference type="PANTHER" id="PTHR43065:SF46">
    <property type="entry name" value="C4-DICARBOXYLATE TRANSPORT SENSOR PROTEIN DCTB"/>
    <property type="match status" value="1"/>
</dbReference>
<dbReference type="Gene3D" id="1.10.287.130">
    <property type="match status" value="1"/>
</dbReference>
<feature type="domain" description="PAS" evidence="13">
    <location>
        <begin position="175"/>
        <end position="210"/>
    </location>
</feature>
<dbReference type="Proteomes" id="UP000005801">
    <property type="component" value="Unassembled WGS sequence"/>
</dbReference>
<protein>
    <recommendedName>
        <fullName evidence="2">histidine kinase</fullName>
        <ecNumber evidence="2">2.7.13.3</ecNumber>
    </recommendedName>
</protein>
<dbReference type="InterPro" id="IPR011006">
    <property type="entry name" value="CheY-like_superfamily"/>
</dbReference>
<dbReference type="SUPFAM" id="SSF55874">
    <property type="entry name" value="ATPase domain of HSP90 chaperone/DNA topoisomerase II/histidine kinase"/>
    <property type="match status" value="1"/>
</dbReference>
<dbReference type="InterPro" id="IPR036097">
    <property type="entry name" value="HisK_dim/P_sf"/>
</dbReference>
<dbReference type="SMART" id="SM00448">
    <property type="entry name" value="REC"/>
    <property type="match status" value="1"/>
</dbReference>
<dbReference type="PROSITE" id="PS50110">
    <property type="entry name" value="RESPONSE_REGULATORY"/>
    <property type="match status" value="1"/>
</dbReference>
<organism evidence="15 16">
    <name type="scientific">Plesiocystis pacifica SIR-1</name>
    <dbReference type="NCBI Taxonomy" id="391625"/>
    <lineage>
        <taxon>Bacteria</taxon>
        <taxon>Pseudomonadati</taxon>
        <taxon>Myxococcota</taxon>
        <taxon>Polyangia</taxon>
        <taxon>Nannocystales</taxon>
        <taxon>Nannocystaceae</taxon>
        <taxon>Plesiocystis</taxon>
    </lineage>
</organism>
<evidence type="ECO:0000256" key="6">
    <source>
        <dbReference type="ARBA" id="ARBA00022777"/>
    </source>
</evidence>
<dbReference type="InterPro" id="IPR036890">
    <property type="entry name" value="HATPase_C_sf"/>
</dbReference>
<evidence type="ECO:0000256" key="7">
    <source>
        <dbReference type="ARBA" id="ARBA00022840"/>
    </source>
</evidence>
<dbReference type="Pfam" id="PF13426">
    <property type="entry name" value="PAS_9"/>
    <property type="match status" value="1"/>
</dbReference>
<dbReference type="Gene3D" id="3.30.565.10">
    <property type="entry name" value="Histidine kinase-like ATPase, C-terminal domain"/>
    <property type="match status" value="1"/>
</dbReference>
<feature type="domain" description="Histidine kinase" evidence="11">
    <location>
        <begin position="311"/>
        <end position="535"/>
    </location>
</feature>
<gene>
    <name evidence="15" type="ORF">PPSIR1_30554</name>
</gene>
<feature type="modified residue" description="4-aspartylphosphate" evidence="9">
    <location>
        <position position="605"/>
    </location>
</feature>
<keyword evidence="10" id="KW-0175">Coiled coil</keyword>
<proteinExistence type="predicted"/>
<dbReference type="NCBIfam" id="TIGR00229">
    <property type="entry name" value="sensory_box"/>
    <property type="match status" value="1"/>
</dbReference>
<dbReference type="InterPro" id="IPR005467">
    <property type="entry name" value="His_kinase_dom"/>
</dbReference>
<dbReference type="AlphaFoldDB" id="A6GGQ9"/>
<evidence type="ECO:0000256" key="3">
    <source>
        <dbReference type="ARBA" id="ARBA00022553"/>
    </source>
</evidence>
<evidence type="ECO:0000313" key="16">
    <source>
        <dbReference type="Proteomes" id="UP000005801"/>
    </source>
</evidence>
<evidence type="ECO:0000256" key="1">
    <source>
        <dbReference type="ARBA" id="ARBA00000085"/>
    </source>
</evidence>
<dbReference type="PRINTS" id="PR00344">
    <property type="entry name" value="BCTRLSENSOR"/>
</dbReference>
<keyword evidence="16" id="KW-1185">Reference proteome</keyword>
<comment type="catalytic activity">
    <reaction evidence="1">
        <text>ATP + protein L-histidine = ADP + protein N-phospho-L-histidine.</text>
        <dbReference type="EC" id="2.7.13.3"/>
    </reaction>
</comment>
<evidence type="ECO:0000256" key="9">
    <source>
        <dbReference type="PROSITE-ProRule" id="PRU00169"/>
    </source>
</evidence>
<keyword evidence="7" id="KW-0067">ATP-binding</keyword>
<evidence type="ECO:0000256" key="10">
    <source>
        <dbReference type="SAM" id="Coils"/>
    </source>
</evidence>
<dbReference type="RefSeq" id="WP_006975897.1">
    <property type="nucleotide sequence ID" value="NZ_ABCS01000109.1"/>
</dbReference>
<dbReference type="SMART" id="SM00091">
    <property type="entry name" value="PAS"/>
    <property type="match status" value="2"/>
</dbReference>
<dbReference type="GO" id="GO:0005524">
    <property type="term" value="F:ATP binding"/>
    <property type="evidence" value="ECO:0007669"/>
    <property type="project" value="UniProtKB-KW"/>
</dbReference>
<feature type="domain" description="PAC" evidence="14">
    <location>
        <begin position="106"/>
        <end position="156"/>
    </location>
</feature>
<dbReference type="Pfam" id="PF00512">
    <property type="entry name" value="HisKA"/>
    <property type="match status" value="1"/>
</dbReference>
<dbReference type="InterPro" id="IPR013767">
    <property type="entry name" value="PAS_fold"/>
</dbReference>
<evidence type="ECO:0000256" key="4">
    <source>
        <dbReference type="ARBA" id="ARBA00022679"/>
    </source>
</evidence>
<comment type="caution">
    <text evidence="15">The sequence shown here is derived from an EMBL/GenBank/DDBJ whole genome shotgun (WGS) entry which is preliminary data.</text>
</comment>
<dbReference type="GO" id="GO:0000155">
    <property type="term" value="F:phosphorelay sensor kinase activity"/>
    <property type="evidence" value="ECO:0007669"/>
    <property type="project" value="InterPro"/>
</dbReference>
<evidence type="ECO:0000259" key="13">
    <source>
        <dbReference type="PROSITE" id="PS50112"/>
    </source>
</evidence>
<dbReference type="SMART" id="SM00387">
    <property type="entry name" value="HATPase_c"/>
    <property type="match status" value="1"/>
</dbReference>
<dbReference type="PROSITE" id="PS50109">
    <property type="entry name" value="HIS_KIN"/>
    <property type="match status" value="1"/>
</dbReference>
<dbReference type="CDD" id="cd00156">
    <property type="entry name" value="REC"/>
    <property type="match status" value="1"/>
</dbReference>
<accession>A6GGQ9</accession>
<dbReference type="SMART" id="SM00388">
    <property type="entry name" value="HisKA"/>
    <property type="match status" value="1"/>
</dbReference>
<dbReference type="Pfam" id="PF00072">
    <property type="entry name" value="Response_reg"/>
    <property type="match status" value="1"/>
</dbReference>
<keyword evidence="3 9" id="KW-0597">Phosphoprotein</keyword>
<keyword evidence="4" id="KW-0808">Transferase</keyword>
<keyword evidence="6 15" id="KW-0418">Kinase</keyword>
<dbReference type="InterPro" id="IPR001610">
    <property type="entry name" value="PAC"/>
</dbReference>
<dbReference type="InterPro" id="IPR000014">
    <property type="entry name" value="PAS"/>
</dbReference>